<dbReference type="GO" id="GO:0016020">
    <property type="term" value="C:membrane"/>
    <property type="evidence" value="ECO:0007669"/>
    <property type="project" value="UniProtKB-SubCell"/>
</dbReference>
<feature type="transmembrane region" description="Helical" evidence="5">
    <location>
        <begin position="127"/>
        <end position="144"/>
    </location>
</feature>
<accession>A0A2G8JUB0</accession>
<feature type="transmembrane region" description="Helical" evidence="5">
    <location>
        <begin position="41"/>
        <end position="61"/>
    </location>
</feature>
<dbReference type="PANTHER" id="PTHR22911">
    <property type="entry name" value="ACYL-MALONYL CONDENSING ENZYME-RELATED"/>
    <property type="match status" value="1"/>
</dbReference>
<keyword evidence="3 5" id="KW-1133">Transmembrane helix</keyword>
<dbReference type="InterPro" id="IPR037185">
    <property type="entry name" value="EmrE-like"/>
</dbReference>
<comment type="subcellular location">
    <subcellularLocation>
        <location evidence="1">Membrane</location>
        <topology evidence="1">Multi-pass membrane protein</topology>
    </subcellularLocation>
</comment>
<name>A0A2G8JUB0_STIJA</name>
<keyword evidence="8" id="KW-1185">Reference proteome</keyword>
<feature type="transmembrane region" description="Helical" evidence="5">
    <location>
        <begin position="103"/>
        <end position="120"/>
    </location>
</feature>
<dbReference type="EMBL" id="MRZV01001250">
    <property type="protein sequence ID" value="PIK39318.1"/>
    <property type="molecule type" value="Genomic_DNA"/>
</dbReference>
<evidence type="ECO:0000256" key="4">
    <source>
        <dbReference type="ARBA" id="ARBA00023136"/>
    </source>
</evidence>
<evidence type="ECO:0000256" key="1">
    <source>
        <dbReference type="ARBA" id="ARBA00004141"/>
    </source>
</evidence>
<feature type="transmembrane region" description="Helical" evidence="5">
    <location>
        <begin position="12"/>
        <end position="35"/>
    </location>
</feature>
<feature type="domain" description="EamA" evidence="6">
    <location>
        <begin position="12"/>
        <end position="144"/>
    </location>
</feature>
<feature type="transmembrane region" description="Helical" evidence="5">
    <location>
        <begin position="73"/>
        <end position="97"/>
    </location>
</feature>
<proteinExistence type="predicted"/>
<evidence type="ECO:0000259" key="6">
    <source>
        <dbReference type="Pfam" id="PF00892"/>
    </source>
</evidence>
<feature type="transmembrane region" description="Helical" evidence="5">
    <location>
        <begin position="164"/>
        <end position="183"/>
    </location>
</feature>
<dbReference type="AlphaFoldDB" id="A0A2G8JUB0"/>
<protein>
    <submittedName>
        <fullName evidence="7">Putative solute carrier family 35 member G1</fullName>
    </submittedName>
</protein>
<dbReference type="Proteomes" id="UP000230750">
    <property type="component" value="Unassembled WGS sequence"/>
</dbReference>
<evidence type="ECO:0000313" key="7">
    <source>
        <dbReference type="EMBL" id="PIK39318.1"/>
    </source>
</evidence>
<evidence type="ECO:0000256" key="2">
    <source>
        <dbReference type="ARBA" id="ARBA00022692"/>
    </source>
</evidence>
<comment type="caution">
    <text evidence="7">The sequence shown here is derived from an EMBL/GenBank/DDBJ whole genome shotgun (WGS) entry which is preliminary data.</text>
</comment>
<feature type="transmembrane region" description="Helical" evidence="5">
    <location>
        <begin position="195"/>
        <end position="215"/>
    </location>
</feature>
<gene>
    <name evidence="7" type="ORF">BSL78_23824</name>
</gene>
<sequence length="252" mass="27826">MLEVFNLVKDRYGLLLAILASFMYASVSIIVKVLVQTLDPLQVIPISLIVTMIGSLFFVLQQRVSLPTSFTDYIWLSLSGVMLISNTFCFVYSVSFIDAGNTVTILYTSVMLAGFSSWLFLKEPLRLLEFCFAFLALLGVVFVSRPSFVFGNDQMDTSDNENTLIGVGFALVAACSISLQFTFVRKQSQLGIHSLFTLFFNSIVAVSVSAVAVIASGKWRQPTFEEALLAILCSSLYFVGQCALYLALKVEK</sequence>
<organism evidence="7 8">
    <name type="scientific">Stichopus japonicus</name>
    <name type="common">Sea cucumber</name>
    <dbReference type="NCBI Taxonomy" id="307972"/>
    <lineage>
        <taxon>Eukaryota</taxon>
        <taxon>Metazoa</taxon>
        <taxon>Echinodermata</taxon>
        <taxon>Eleutherozoa</taxon>
        <taxon>Echinozoa</taxon>
        <taxon>Holothuroidea</taxon>
        <taxon>Aspidochirotacea</taxon>
        <taxon>Aspidochirotida</taxon>
        <taxon>Stichopodidae</taxon>
        <taxon>Apostichopus</taxon>
    </lineage>
</organism>
<dbReference type="OrthoDB" id="306876at2759"/>
<dbReference type="Pfam" id="PF00892">
    <property type="entry name" value="EamA"/>
    <property type="match status" value="1"/>
</dbReference>
<reference evidence="7 8" key="1">
    <citation type="journal article" date="2017" name="PLoS Biol.">
        <title>The sea cucumber genome provides insights into morphological evolution and visceral regeneration.</title>
        <authorList>
            <person name="Zhang X."/>
            <person name="Sun L."/>
            <person name="Yuan J."/>
            <person name="Sun Y."/>
            <person name="Gao Y."/>
            <person name="Zhang L."/>
            <person name="Li S."/>
            <person name="Dai H."/>
            <person name="Hamel J.F."/>
            <person name="Liu C."/>
            <person name="Yu Y."/>
            <person name="Liu S."/>
            <person name="Lin W."/>
            <person name="Guo K."/>
            <person name="Jin S."/>
            <person name="Xu P."/>
            <person name="Storey K.B."/>
            <person name="Huan P."/>
            <person name="Zhang T."/>
            <person name="Zhou Y."/>
            <person name="Zhang J."/>
            <person name="Lin C."/>
            <person name="Li X."/>
            <person name="Xing L."/>
            <person name="Huo D."/>
            <person name="Sun M."/>
            <person name="Wang L."/>
            <person name="Mercier A."/>
            <person name="Li F."/>
            <person name="Yang H."/>
            <person name="Xiang J."/>
        </authorList>
    </citation>
    <scope>NUCLEOTIDE SEQUENCE [LARGE SCALE GENOMIC DNA]</scope>
    <source>
        <strain evidence="7">Shaxun</strain>
        <tissue evidence="7">Muscle</tissue>
    </source>
</reference>
<evidence type="ECO:0000256" key="5">
    <source>
        <dbReference type="SAM" id="Phobius"/>
    </source>
</evidence>
<dbReference type="PANTHER" id="PTHR22911:SF6">
    <property type="entry name" value="SOLUTE CARRIER FAMILY 35 MEMBER G1"/>
    <property type="match status" value="1"/>
</dbReference>
<evidence type="ECO:0000256" key="3">
    <source>
        <dbReference type="ARBA" id="ARBA00022989"/>
    </source>
</evidence>
<keyword evidence="4 5" id="KW-0472">Membrane</keyword>
<dbReference type="InterPro" id="IPR000620">
    <property type="entry name" value="EamA_dom"/>
</dbReference>
<dbReference type="SUPFAM" id="SSF103481">
    <property type="entry name" value="Multidrug resistance efflux transporter EmrE"/>
    <property type="match status" value="1"/>
</dbReference>
<keyword evidence="2 5" id="KW-0812">Transmembrane</keyword>
<feature type="transmembrane region" description="Helical" evidence="5">
    <location>
        <begin position="227"/>
        <end position="248"/>
    </location>
</feature>
<evidence type="ECO:0000313" key="8">
    <source>
        <dbReference type="Proteomes" id="UP000230750"/>
    </source>
</evidence>